<sequence length="442" mass="50572">MNQNSIQVKAEPRVLFVDMNSFFARCEQQVNFWLRNRPVGVCVYTGKYGCVISLSTEAKERGLKAGMRLNDVMAICPDFIPVESNPVRYREFHTKIINVLKQYCQDVVPKSIDEAIINLTNYDHSDPLTIARKIKREILEKVGDYLECSVGIAPNAFLAKLASVRGKKTGGLMMINPQNIDEILSGLKLGDLPGIGANMSYRLERAGVKTPLEMRHTSPERLKAIFKSIDGIYWHYRLNFIETNIVAHDYRGMQAMRQISAEKRKNIEYIDQLFMTLCLTLEKRMVHHKFYCKSIGFTARYEDGTRWDDGFAITLPVQDAVNLMRMIRLRVEKFEKLSGTGPVFNNDITQMRVAVTNFVNTGNMFYSLFDDIERQDTALKTMHEIKNKFGSDKLIRAMEMTDSKVIKDVIGFGSVKDLTDLDYKMPVAEPSNPSPGEEYIEY</sequence>
<dbReference type="Gene3D" id="3.40.1170.60">
    <property type="match status" value="1"/>
</dbReference>
<dbReference type="GO" id="GO:0005829">
    <property type="term" value="C:cytosol"/>
    <property type="evidence" value="ECO:0007669"/>
    <property type="project" value="TreeGrafter"/>
</dbReference>
<keyword evidence="4" id="KW-1185">Reference proteome</keyword>
<dbReference type="InterPro" id="IPR043502">
    <property type="entry name" value="DNA/RNA_pol_sf"/>
</dbReference>
<comment type="similarity">
    <text evidence="1">Belongs to the DNA polymerase type-Y family.</text>
</comment>
<dbReference type="GO" id="GO:0006281">
    <property type="term" value="P:DNA repair"/>
    <property type="evidence" value="ECO:0007669"/>
    <property type="project" value="InterPro"/>
</dbReference>
<dbReference type="InterPro" id="IPR050116">
    <property type="entry name" value="DNA_polymerase-Y"/>
</dbReference>
<accession>A0A1H1UVW8</accession>
<reference evidence="3 4" key="1">
    <citation type="submission" date="2016-10" db="EMBL/GenBank/DDBJ databases">
        <authorList>
            <person name="de Groot N.N."/>
        </authorList>
    </citation>
    <scope>NUCLEOTIDE SEQUENCE [LARGE SCALE GENOMIC DNA]</scope>
    <source>
        <strain evidence="3 4">MP1X4</strain>
    </source>
</reference>
<dbReference type="STRING" id="652787.SAMN05216490_1771"/>
<dbReference type="Pfam" id="PF11799">
    <property type="entry name" value="IMS_C"/>
    <property type="match status" value="1"/>
</dbReference>
<evidence type="ECO:0000313" key="4">
    <source>
        <dbReference type="Proteomes" id="UP000199679"/>
    </source>
</evidence>
<dbReference type="Pfam" id="PF00817">
    <property type="entry name" value="IMS"/>
    <property type="match status" value="1"/>
</dbReference>
<dbReference type="InterPro" id="IPR001126">
    <property type="entry name" value="UmuC"/>
</dbReference>
<evidence type="ECO:0000259" key="2">
    <source>
        <dbReference type="PROSITE" id="PS50173"/>
    </source>
</evidence>
<proteinExistence type="inferred from homology"/>
<dbReference type="Gene3D" id="1.10.150.20">
    <property type="entry name" value="5' to 3' exonuclease, C-terminal subdomain"/>
    <property type="match status" value="1"/>
</dbReference>
<evidence type="ECO:0000256" key="1">
    <source>
        <dbReference type="ARBA" id="ARBA00010945"/>
    </source>
</evidence>
<dbReference type="AlphaFoldDB" id="A0A1H1UVW8"/>
<dbReference type="Proteomes" id="UP000199679">
    <property type="component" value="Chromosome I"/>
</dbReference>
<dbReference type="GO" id="GO:0003887">
    <property type="term" value="F:DNA-directed DNA polymerase activity"/>
    <property type="evidence" value="ECO:0007669"/>
    <property type="project" value="TreeGrafter"/>
</dbReference>
<feature type="domain" description="UmuC" evidence="2">
    <location>
        <begin position="14"/>
        <end position="196"/>
    </location>
</feature>
<dbReference type="GO" id="GO:0042276">
    <property type="term" value="P:error-prone translesion synthesis"/>
    <property type="evidence" value="ECO:0007669"/>
    <property type="project" value="TreeGrafter"/>
</dbReference>
<dbReference type="PANTHER" id="PTHR11076:SF34">
    <property type="entry name" value="PROTEIN UMUC"/>
    <property type="match status" value="1"/>
</dbReference>
<dbReference type="SUPFAM" id="SSF56672">
    <property type="entry name" value="DNA/RNA polymerases"/>
    <property type="match status" value="1"/>
</dbReference>
<dbReference type="Gene3D" id="3.30.70.270">
    <property type="match status" value="1"/>
</dbReference>
<dbReference type="PANTHER" id="PTHR11076">
    <property type="entry name" value="DNA REPAIR POLYMERASE UMUC / TRANSFERASE FAMILY MEMBER"/>
    <property type="match status" value="1"/>
</dbReference>
<dbReference type="InterPro" id="IPR017961">
    <property type="entry name" value="DNA_pol_Y-fam_little_finger"/>
</dbReference>
<protein>
    <submittedName>
        <fullName evidence="3">DNA polymerase-4</fullName>
    </submittedName>
</protein>
<dbReference type="EMBL" id="LT629740">
    <property type="protein sequence ID" value="SDS76615.1"/>
    <property type="molecule type" value="Genomic_DNA"/>
</dbReference>
<gene>
    <name evidence="3" type="ORF">SAMN05216490_1771</name>
</gene>
<organism evidence="3 4">
    <name type="scientific">Mucilaginibacter mallensis</name>
    <dbReference type="NCBI Taxonomy" id="652787"/>
    <lineage>
        <taxon>Bacteria</taxon>
        <taxon>Pseudomonadati</taxon>
        <taxon>Bacteroidota</taxon>
        <taxon>Sphingobacteriia</taxon>
        <taxon>Sphingobacteriales</taxon>
        <taxon>Sphingobacteriaceae</taxon>
        <taxon>Mucilaginibacter</taxon>
    </lineage>
</organism>
<name>A0A1H1UVW8_MUCMA</name>
<dbReference type="InterPro" id="IPR043128">
    <property type="entry name" value="Rev_trsase/Diguanyl_cyclase"/>
</dbReference>
<dbReference type="GO" id="GO:0009432">
    <property type="term" value="P:SOS response"/>
    <property type="evidence" value="ECO:0007669"/>
    <property type="project" value="TreeGrafter"/>
</dbReference>
<dbReference type="PROSITE" id="PS50173">
    <property type="entry name" value="UMUC"/>
    <property type="match status" value="1"/>
</dbReference>
<evidence type="ECO:0000313" key="3">
    <source>
        <dbReference type="EMBL" id="SDS76615.1"/>
    </source>
</evidence>
<dbReference type="RefSeq" id="WP_232009424.1">
    <property type="nucleotide sequence ID" value="NZ_LT629740.1"/>
</dbReference>